<keyword evidence="4 9" id="KW-0812">Transmembrane</keyword>
<proteinExistence type="inferred from homology"/>
<keyword evidence="2 9" id="KW-0813">Transport</keyword>
<dbReference type="Pfam" id="PF00584">
    <property type="entry name" value="SecE"/>
    <property type="match status" value="1"/>
</dbReference>
<dbReference type="InterPro" id="IPR038379">
    <property type="entry name" value="SecE_sf"/>
</dbReference>
<dbReference type="GO" id="GO:0006605">
    <property type="term" value="P:protein targeting"/>
    <property type="evidence" value="ECO:0007669"/>
    <property type="project" value="UniProtKB-UniRule"/>
</dbReference>
<sequence length="73" mass="7850">MAAAAAARANRKKRGSIKEYFKGVKLEMKKVVWPTKKELGSFTVVVLASCAAFALVFWGVDTGVLAAIQAVCF</sequence>
<evidence type="ECO:0000256" key="7">
    <source>
        <dbReference type="ARBA" id="ARBA00023010"/>
    </source>
</evidence>
<evidence type="ECO:0000256" key="3">
    <source>
        <dbReference type="ARBA" id="ARBA00022475"/>
    </source>
</evidence>
<dbReference type="GO" id="GO:0065002">
    <property type="term" value="P:intracellular protein transmembrane transport"/>
    <property type="evidence" value="ECO:0007669"/>
    <property type="project" value="UniProtKB-UniRule"/>
</dbReference>
<dbReference type="GO" id="GO:0005886">
    <property type="term" value="C:plasma membrane"/>
    <property type="evidence" value="ECO:0007669"/>
    <property type="project" value="UniProtKB-UniRule"/>
</dbReference>
<dbReference type="PRINTS" id="PR01650">
    <property type="entry name" value="SECETRNLCASE"/>
</dbReference>
<dbReference type="EMBL" id="DVMP01000149">
    <property type="protein sequence ID" value="HIU26437.1"/>
    <property type="molecule type" value="Genomic_DNA"/>
</dbReference>
<comment type="caution">
    <text evidence="10">The sequence shown here is derived from an EMBL/GenBank/DDBJ whole genome shotgun (WGS) entry which is preliminary data.</text>
</comment>
<keyword evidence="7 9" id="KW-0811">Translocation</keyword>
<dbReference type="AlphaFoldDB" id="A0A9D1L7S1"/>
<evidence type="ECO:0000256" key="5">
    <source>
        <dbReference type="ARBA" id="ARBA00022927"/>
    </source>
</evidence>
<gene>
    <name evidence="9 10" type="primary">secE</name>
    <name evidence="10" type="ORF">IAC50_08105</name>
</gene>
<dbReference type="InterPro" id="IPR001901">
    <property type="entry name" value="Translocase_SecE/Sec61-g"/>
</dbReference>
<dbReference type="GO" id="GO:0043952">
    <property type="term" value="P:protein transport by the Sec complex"/>
    <property type="evidence" value="ECO:0007669"/>
    <property type="project" value="UniProtKB-UniRule"/>
</dbReference>
<evidence type="ECO:0000256" key="8">
    <source>
        <dbReference type="ARBA" id="ARBA00023136"/>
    </source>
</evidence>
<reference evidence="10" key="2">
    <citation type="journal article" date="2021" name="PeerJ">
        <title>Extensive microbial diversity within the chicken gut microbiome revealed by metagenomics and culture.</title>
        <authorList>
            <person name="Gilroy R."/>
            <person name="Ravi A."/>
            <person name="Getino M."/>
            <person name="Pursley I."/>
            <person name="Horton D.L."/>
            <person name="Alikhan N.F."/>
            <person name="Baker D."/>
            <person name="Gharbi K."/>
            <person name="Hall N."/>
            <person name="Watson M."/>
            <person name="Adriaenssens E.M."/>
            <person name="Foster-Nyarko E."/>
            <person name="Jarju S."/>
            <person name="Secka A."/>
            <person name="Antonio M."/>
            <person name="Oren A."/>
            <person name="Chaudhuri R.R."/>
            <person name="La Ragione R."/>
            <person name="Hildebrand F."/>
            <person name="Pallen M.J."/>
        </authorList>
    </citation>
    <scope>NUCLEOTIDE SEQUENCE</scope>
    <source>
        <strain evidence="10">ChiHcec3-6078</strain>
    </source>
</reference>
<dbReference type="GO" id="GO:0008320">
    <property type="term" value="F:protein transmembrane transporter activity"/>
    <property type="evidence" value="ECO:0007669"/>
    <property type="project" value="UniProtKB-UniRule"/>
</dbReference>
<keyword evidence="3 9" id="KW-1003">Cell membrane</keyword>
<dbReference type="PANTHER" id="PTHR33910:SF1">
    <property type="entry name" value="PROTEIN TRANSLOCASE SUBUNIT SECE"/>
    <property type="match status" value="1"/>
</dbReference>
<keyword evidence="8 9" id="KW-0472">Membrane</keyword>
<protein>
    <recommendedName>
        <fullName evidence="9">Protein translocase subunit SecE</fullName>
    </recommendedName>
</protein>
<evidence type="ECO:0000313" key="11">
    <source>
        <dbReference type="Proteomes" id="UP000824090"/>
    </source>
</evidence>
<organism evidence="10 11">
    <name type="scientific">Candidatus Allocopromorpha excrementigallinarum</name>
    <dbReference type="NCBI Taxonomy" id="2840742"/>
    <lineage>
        <taxon>Bacteria</taxon>
        <taxon>Bacillati</taxon>
        <taxon>Bacillota</taxon>
        <taxon>Clostridia</taxon>
        <taxon>Eubacteriales</taxon>
        <taxon>Eubacteriaceae</taxon>
        <taxon>Eubacteriaceae incertae sedis</taxon>
        <taxon>Candidatus Allocopromorpha</taxon>
    </lineage>
</organism>
<dbReference type="InterPro" id="IPR005807">
    <property type="entry name" value="SecE_bac"/>
</dbReference>
<dbReference type="NCBIfam" id="TIGR00964">
    <property type="entry name" value="secE_bact"/>
    <property type="match status" value="1"/>
</dbReference>
<accession>A0A9D1L7S1</accession>
<evidence type="ECO:0000256" key="2">
    <source>
        <dbReference type="ARBA" id="ARBA00022448"/>
    </source>
</evidence>
<dbReference type="PROSITE" id="PS01067">
    <property type="entry name" value="SECE_SEC61G"/>
    <property type="match status" value="1"/>
</dbReference>
<evidence type="ECO:0000256" key="1">
    <source>
        <dbReference type="ARBA" id="ARBA00004370"/>
    </source>
</evidence>
<evidence type="ECO:0000313" key="10">
    <source>
        <dbReference type="EMBL" id="HIU26437.1"/>
    </source>
</evidence>
<evidence type="ECO:0000256" key="4">
    <source>
        <dbReference type="ARBA" id="ARBA00022692"/>
    </source>
</evidence>
<comment type="subcellular location">
    <subcellularLocation>
        <location evidence="1">Membrane</location>
    </subcellularLocation>
</comment>
<name>A0A9D1L7S1_9FIRM</name>
<comment type="function">
    <text evidence="9">Essential subunit of the Sec protein translocation channel SecYEG. Clamps together the 2 halves of SecY. May contact the channel plug during translocation.</text>
</comment>
<dbReference type="GO" id="GO:0009306">
    <property type="term" value="P:protein secretion"/>
    <property type="evidence" value="ECO:0007669"/>
    <property type="project" value="UniProtKB-UniRule"/>
</dbReference>
<evidence type="ECO:0000256" key="6">
    <source>
        <dbReference type="ARBA" id="ARBA00022989"/>
    </source>
</evidence>
<dbReference type="Proteomes" id="UP000824090">
    <property type="component" value="Unassembled WGS sequence"/>
</dbReference>
<keyword evidence="5 9" id="KW-0653">Protein transport</keyword>
<reference evidence="10" key="1">
    <citation type="submission" date="2020-10" db="EMBL/GenBank/DDBJ databases">
        <authorList>
            <person name="Gilroy R."/>
        </authorList>
    </citation>
    <scope>NUCLEOTIDE SEQUENCE</scope>
    <source>
        <strain evidence="10">ChiHcec3-6078</strain>
    </source>
</reference>
<dbReference type="HAMAP" id="MF_00422">
    <property type="entry name" value="SecE"/>
    <property type="match status" value="1"/>
</dbReference>
<comment type="subunit">
    <text evidence="9">Component of the Sec protein translocase complex. Heterotrimer consisting of SecY, SecE and SecG subunits. The heterotrimers can form oligomers, although 1 heterotrimer is thought to be able to translocate proteins. Interacts with the ribosome. Interacts with SecDF, and other proteins may be involved. Interacts with SecA.</text>
</comment>
<dbReference type="PANTHER" id="PTHR33910">
    <property type="entry name" value="PROTEIN TRANSLOCASE SUBUNIT SECE"/>
    <property type="match status" value="1"/>
</dbReference>
<dbReference type="Gene3D" id="1.20.5.1030">
    <property type="entry name" value="Preprotein translocase secy subunit"/>
    <property type="match status" value="1"/>
</dbReference>
<keyword evidence="6 9" id="KW-1133">Transmembrane helix</keyword>
<evidence type="ECO:0000256" key="9">
    <source>
        <dbReference type="HAMAP-Rule" id="MF_00422"/>
    </source>
</evidence>
<comment type="similarity">
    <text evidence="9">Belongs to the SecE/SEC61-gamma family.</text>
</comment>